<accession>A0ABV7A2X5</accession>
<evidence type="ECO:0000256" key="11">
    <source>
        <dbReference type="HAMAP-Rule" id="MF_01540"/>
    </source>
</evidence>
<evidence type="ECO:0000313" key="15">
    <source>
        <dbReference type="Proteomes" id="UP001595387"/>
    </source>
</evidence>
<comment type="function">
    <text evidence="11">Component of the sulfite reductase complex that catalyzes the 6-electron reduction of sulfite to sulfide. This is one of several activities required for the biosynthesis of L-cysteine from sulfate.</text>
</comment>
<evidence type="ECO:0000256" key="3">
    <source>
        <dbReference type="ARBA" id="ARBA00022605"/>
    </source>
</evidence>
<dbReference type="GO" id="GO:0004783">
    <property type="term" value="F:sulfite reductase (NADPH) activity"/>
    <property type="evidence" value="ECO:0007669"/>
    <property type="project" value="UniProtKB-EC"/>
</dbReference>
<feature type="binding site" evidence="11">
    <location>
        <position position="437"/>
    </location>
    <ligand>
        <name>[4Fe-4S] cluster</name>
        <dbReference type="ChEBI" id="CHEBI:49883"/>
    </ligand>
</feature>
<comment type="cofactor">
    <cofactor evidence="11">
        <name>[4Fe-4S] cluster</name>
        <dbReference type="ChEBI" id="CHEBI:49883"/>
    </cofactor>
    <text evidence="11">Binds 1 [4Fe-4S] cluster per subunit.</text>
</comment>
<feature type="binding site" evidence="11">
    <location>
        <position position="443"/>
    </location>
    <ligand>
        <name>[4Fe-4S] cluster</name>
        <dbReference type="ChEBI" id="CHEBI:49883"/>
    </ligand>
</feature>
<keyword evidence="2 11" id="KW-0004">4Fe-4S</keyword>
<dbReference type="Pfam" id="PF03460">
    <property type="entry name" value="NIR_SIR_ferr"/>
    <property type="match status" value="2"/>
</dbReference>
<dbReference type="InterPro" id="IPR006067">
    <property type="entry name" value="NO2/SO3_Rdtase_4Fe4S_dom"/>
</dbReference>
<keyword evidence="8 11" id="KW-0408">Iron</keyword>
<dbReference type="HAMAP" id="MF_01540">
    <property type="entry name" value="CysI"/>
    <property type="match status" value="1"/>
</dbReference>
<gene>
    <name evidence="11 14" type="primary">cysI</name>
    <name evidence="14" type="ORF">ACFODW_03145</name>
</gene>
<evidence type="ECO:0000256" key="10">
    <source>
        <dbReference type="ARBA" id="ARBA00023192"/>
    </source>
</evidence>
<comment type="pathway">
    <text evidence="11">Sulfur metabolism; hydrogen sulfide biosynthesis; hydrogen sulfide from sulfite (NADPH route): step 1/1.</text>
</comment>
<dbReference type="SUPFAM" id="SSF55124">
    <property type="entry name" value="Nitrite/Sulfite reductase N-terminal domain-like"/>
    <property type="match status" value="2"/>
</dbReference>
<comment type="cofactor">
    <cofactor evidence="11">
        <name>siroheme</name>
        <dbReference type="ChEBI" id="CHEBI:60052"/>
    </cofactor>
    <text evidence="11">Binds 1 siroheme per subunit.</text>
</comment>
<dbReference type="SUPFAM" id="SSF56014">
    <property type="entry name" value="Nitrite and sulphite reductase 4Fe-4S domain-like"/>
    <property type="match status" value="2"/>
</dbReference>
<dbReference type="RefSeq" id="WP_390302856.1">
    <property type="nucleotide sequence ID" value="NZ_JBHRRZ010000005.1"/>
</dbReference>
<keyword evidence="3 11" id="KW-0028">Amino-acid biosynthesis</keyword>
<feature type="binding site" evidence="11">
    <location>
        <position position="486"/>
    </location>
    <ligand>
        <name>[4Fe-4S] cluster</name>
        <dbReference type="ChEBI" id="CHEBI:49883"/>
    </ligand>
</feature>
<keyword evidence="4 11" id="KW-0349">Heme</keyword>
<evidence type="ECO:0000259" key="12">
    <source>
        <dbReference type="Pfam" id="PF01077"/>
    </source>
</evidence>
<evidence type="ECO:0000313" key="14">
    <source>
        <dbReference type="EMBL" id="MFC2947361.1"/>
    </source>
</evidence>
<reference evidence="15" key="1">
    <citation type="journal article" date="2019" name="Int. J. Syst. Evol. Microbiol.">
        <title>The Global Catalogue of Microorganisms (GCM) 10K type strain sequencing project: providing services to taxonomists for standard genome sequencing and annotation.</title>
        <authorList>
            <consortium name="The Broad Institute Genomics Platform"/>
            <consortium name="The Broad Institute Genome Sequencing Center for Infectious Disease"/>
            <person name="Wu L."/>
            <person name="Ma J."/>
        </authorList>
    </citation>
    <scope>NUCLEOTIDE SEQUENCE [LARGE SCALE GENOMIC DNA]</scope>
    <source>
        <strain evidence="15">KCTC 13193</strain>
    </source>
</reference>
<name>A0ABV7A2X5_9BACI</name>
<keyword evidence="7 11" id="KW-0560">Oxidoreductase</keyword>
<keyword evidence="5 11" id="KW-0479">Metal-binding</keyword>
<feature type="domain" description="Nitrite/sulphite reductase 4Fe-4S" evidence="12">
    <location>
        <begin position="431"/>
        <end position="560"/>
    </location>
</feature>
<evidence type="ECO:0000256" key="5">
    <source>
        <dbReference type="ARBA" id="ARBA00022723"/>
    </source>
</evidence>
<dbReference type="PANTHER" id="PTHR11493:SF47">
    <property type="entry name" value="SULFITE REDUCTASE [NADPH] SUBUNIT BETA"/>
    <property type="match status" value="1"/>
</dbReference>
<comment type="catalytic activity">
    <reaction evidence="11">
        <text>hydrogen sulfide + 3 NADP(+) + 3 H2O = sulfite + 3 NADPH + 4 H(+)</text>
        <dbReference type="Rhea" id="RHEA:13801"/>
        <dbReference type="ChEBI" id="CHEBI:15377"/>
        <dbReference type="ChEBI" id="CHEBI:15378"/>
        <dbReference type="ChEBI" id="CHEBI:17359"/>
        <dbReference type="ChEBI" id="CHEBI:29919"/>
        <dbReference type="ChEBI" id="CHEBI:57783"/>
        <dbReference type="ChEBI" id="CHEBI:58349"/>
        <dbReference type="EC" id="1.8.1.2"/>
    </reaction>
</comment>
<dbReference type="Gene3D" id="3.30.413.10">
    <property type="entry name" value="Sulfite Reductase Hemoprotein, domain 1"/>
    <property type="match status" value="2"/>
</dbReference>
<evidence type="ECO:0000256" key="6">
    <source>
        <dbReference type="ARBA" id="ARBA00022857"/>
    </source>
</evidence>
<evidence type="ECO:0000256" key="9">
    <source>
        <dbReference type="ARBA" id="ARBA00023014"/>
    </source>
</evidence>
<dbReference type="Proteomes" id="UP001595387">
    <property type="component" value="Unassembled WGS sequence"/>
</dbReference>
<evidence type="ECO:0000256" key="1">
    <source>
        <dbReference type="ARBA" id="ARBA00010429"/>
    </source>
</evidence>
<comment type="similarity">
    <text evidence="1 11">Belongs to the nitrite and sulfite reductase 4Fe-4S domain family.</text>
</comment>
<comment type="subunit">
    <text evidence="11">Alpha(8)-beta(8). The alpha component is a flavoprotein, the beta component is a hemoprotein.</text>
</comment>
<dbReference type="InterPro" id="IPR045169">
    <property type="entry name" value="NO2/SO3_Rdtase_4Fe4S_prot"/>
</dbReference>
<dbReference type="NCBIfam" id="NF010029">
    <property type="entry name" value="PRK13504.1"/>
    <property type="match status" value="1"/>
</dbReference>
<feature type="domain" description="Nitrite/Sulfite reductase ferredoxin-like" evidence="13">
    <location>
        <begin position="354"/>
        <end position="415"/>
    </location>
</feature>
<feature type="domain" description="Nitrite/Sulfite reductase ferredoxin-like" evidence="13">
    <location>
        <begin position="74"/>
        <end position="136"/>
    </location>
</feature>
<organism evidence="14 15">
    <name type="scientific">Virgibacillus sediminis</name>
    <dbReference type="NCBI Taxonomy" id="202260"/>
    <lineage>
        <taxon>Bacteria</taxon>
        <taxon>Bacillati</taxon>
        <taxon>Bacillota</taxon>
        <taxon>Bacilli</taxon>
        <taxon>Bacillales</taxon>
        <taxon>Bacillaceae</taxon>
        <taxon>Virgibacillus</taxon>
    </lineage>
</organism>
<dbReference type="InterPro" id="IPR006066">
    <property type="entry name" value="NO2/SO3_Rdtase_FeS/sirohaem_BS"/>
</dbReference>
<proteinExistence type="inferred from homology"/>
<keyword evidence="6 11" id="KW-0521">NADP</keyword>
<dbReference type="EC" id="1.8.1.2" evidence="11"/>
<dbReference type="NCBIfam" id="TIGR02041">
    <property type="entry name" value="CysI"/>
    <property type="match status" value="1"/>
</dbReference>
<comment type="caution">
    <text evidence="14">The sequence shown here is derived from an EMBL/GenBank/DDBJ whole genome shotgun (WGS) entry which is preliminary data.</text>
</comment>
<evidence type="ECO:0000256" key="7">
    <source>
        <dbReference type="ARBA" id="ARBA00023002"/>
    </source>
</evidence>
<dbReference type="Pfam" id="PF01077">
    <property type="entry name" value="NIR_SIR"/>
    <property type="match status" value="2"/>
</dbReference>
<dbReference type="InterPro" id="IPR005117">
    <property type="entry name" value="NiRdtase/SiRdtase_haem-b_fer"/>
</dbReference>
<dbReference type="PRINTS" id="PR00397">
    <property type="entry name" value="SIROHAEM"/>
</dbReference>
<feature type="binding site" description="axial binding residue" evidence="11">
    <location>
        <position position="486"/>
    </location>
    <ligand>
        <name>siroheme</name>
        <dbReference type="ChEBI" id="CHEBI:60052"/>
    </ligand>
    <ligandPart>
        <name>Fe</name>
        <dbReference type="ChEBI" id="CHEBI:18248"/>
    </ligandPart>
</feature>
<sequence>MADNRFPVQDGPPSEMEDIKENSNYLRGTIEEELENRITGAIPDSDTKLLKFHGSYQQDNRDERNERRRKKLEPSYQFMIRVRAPGGVATPDQWLAMDEIARNYADQTLKLTTRQAFQMHGVLKRNLKQTMQDINASLMDTLAACGDVNRNVMCNPNPYQSEVHAEVYEWSKKLSDHLSPRTNAYHEIWLDGEKVEDSRRAEEEVEPMYGRYYLPRKFKIGIAVPPSNDIDVFSQDLGFIAILEDGKLKGFNVAVGGGMGSTHGDTNTYPQVARVIGYCPADKIVEVAETVITIQRDYGNRSNRKNARFKYTIDARGLDWIKTELNERLGWELAEEKPYQFDHNGDRYGWVKGQDNWHLTLFIENGRLKDTDEHQMMTGVREIAKIHTGDFRLTPNQNLVIANVTDENKKQVEELASQYGLTEGKHHSALRRNSMACVALPTCGLAMAEAERYLPSLIDKVEDILAEAGLSEEEIVIRMSGCPNGCARPALAEIAFIGKAPGKYNMYLGGGFTGNRLNKLYRENIDEAEILSILRPLLLEYAEERQENEHFGDYVIRRGYIEEVQSGLDFHATNGVKN</sequence>
<feature type="binding site" evidence="11">
    <location>
        <position position="482"/>
    </location>
    <ligand>
        <name>[4Fe-4S] cluster</name>
        <dbReference type="ChEBI" id="CHEBI:49883"/>
    </ligand>
</feature>
<keyword evidence="9 11" id="KW-0411">Iron-sulfur</keyword>
<evidence type="ECO:0000256" key="4">
    <source>
        <dbReference type="ARBA" id="ARBA00022617"/>
    </source>
</evidence>
<evidence type="ECO:0000256" key="8">
    <source>
        <dbReference type="ARBA" id="ARBA00023004"/>
    </source>
</evidence>
<dbReference type="EMBL" id="JBHRRZ010000005">
    <property type="protein sequence ID" value="MFC2947361.1"/>
    <property type="molecule type" value="Genomic_DNA"/>
</dbReference>
<dbReference type="InterPro" id="IPR036136">
    <property type="entry name" value="Nit/Sulf_reduc_fer-like_dom_sf"/>
</dbReference>
<protein>
    <recommendedName>
        <fullName evidence="11">Sulfite reductase [NADPH] hemoprotein beta-component</fullName>
        <shortName evidence="11">SiR-HP</shortName>
        <shortName evidence="11">SiRHP</shortName>
        <ecNumber evidence="11">1.8.1.2</ecNumber>
    </recommendedName>
</protein>
<dbReference type="PANTHER" id="PTHR11493">
    <property type="entry name" value="SULFITE REDUCTASE [NADPH] SUBUNIT BETA-RELATED"/>
    <property type="match status" value="1"/>
</dbReference>
<dbReference type="PROSITE" id="PS00365">
    <property type="entry name" value="NIR_SIR"/>
    <property type="match status" value="1"/>
</dbReference>
<keyword evidence="15" id="KW-1185">Reference proteome</keyword>
<keyword evidence="10 11" id="KW-0198">Cysteine biosynthesis</keyword>
<dbReference type="InterPro" id="IPR011786">
    <property type="entry name" value="CysI"/>
</dbReference>
<evidence type="ECO:0000259" key="13">
    <source>
        <dbReference type="Pfam" id="PF03460"/>
    </source>
</evidence>
<feature type="domain" description="Nitrite/sulphite reductase 4Fe-4S" evidence="12">
    <location>
        <begin position="170"/>
        <end position="332"/>
    </location>
</feature>
<dbReference type="InterPro" id="IPR045854">
    <property type="entry name" value="NO2/SO3_Rdtase_4Fe4S_sf"/>
</dbReference>
<evidence type="ECO:0000256" key="2">
    <source>
        <dbReference type="ARBA" id="ARBA00022485"/>
    </source>
</evidence>